<dbReference type="Proteomes" id="UP001194729">
    <property type="component" value="Unassembled WGS sequence"/>
</dbReference>
<feature type="transmembrane region" description="Helical" evidence="1">
    <location>
        <begin position="90"/>
        <end position="112"/>
    </location>
</feature>
<evidence type="ECO:0000256" key="1">
    <source>
        <dbReference type="SAM" id="Phobius"/>
    </source>
</evidence>
<sequence>MDIVTTIKLRPRFSITIDNNISEVINNFKKAKRNVNGYKISLSDHHVFIRIPTLHQHFWSPQLHLEFRENSMKTEIHGLYGPNPTVWTMFMFLHFILAILIIGASIWLYTLIVTNNSIQVAIILIISLIIIWLSFYIAGRLGRKKGNRQMHELNTFFYSILKQIKKS</sequence>
<name>A0ABS0A4E6_9FLAO</name>
<feature type="transmembrane region" description="Helical" evidence="1">
    <location>
        <begin position="118"/>
        <end position="138"/>
    </location>
</feature>
<protein>
    <submittedName>
        <fullName evidence="2">GTP-binding protein</fullName>
    </submittedName>
</protein>
<dbReference type="EMBL" id="JADKYU010000407">
    <property type="protein sequence ID" value="MBF4984245.1"/>
    <property type="molecule type" value="Genomic_DNA"/>
</dbReference>
<keyword evidence="1" id="KW-0812">Transmembrane</keyword>
<keyword evidence="1" id="KW-0472">Membrane</keyword>
<proteinExistence type="predicted"/>
<organism evidence="2 3">
    <name type="scientific">Nonlabens mediterrranea</name>
    <dbReference type="NCBI Taxonomy" id="1419947"/>
    <lineage>
        <taxon>Bacteria</taxon>
        <taxon>Pseudomonadati</taxon>
        <taxon>Bacteroidota</taxon>
        <taxon>Flavobacteriia</taxon>
        <taxon>Flavobacteriales</taxon>
        <taxon>Flavobacteriaceae</taxon>
        <taxon>Nonlabens</taxon>
    </lineage>
</organism>
<evidence type="ECO:0000313" key="2">
    <source>
        <dbReference type="EMBL" id="MBF4984245.1"/>
    </source>
</evidence>
<keyword evidence="1" id="KW-1133">Transmembrane helix</keyword>
<evidence type="ECO:0000313" key="3">
    <source>
        <dbReference type="Proteomes" id="UP001194729"/>
    </source>
</evidence>
<reference evidence="2 3" key="1">
    <citation type="submission" date="2020-11" db="EMBL/GenBank/DDBJ databases">
        <title>P. mediterranea TC4 genome.</title>
        <authorList>
            <person name="Molmeret M."/>
        </authorList>
    </citation>
    <scope>NUCLEOTIDE SEQUENCE [LARGE SCALE GENOMIC DNA]</scope>
    <source>
        <strain evidence="2 3">TC4</strain>
    </source>
</reference>
<keyword evidence="3" id="KW-1185">Reference proteome</keyword>
<comment type="caution">
    <text evidence="2">The sequence shown here is derived from an EMBL/GenBank/DDBJ whole genome shotgun (WGS) entry which is preliminary data.</text>
</comment>
<gene>
    <name evidence="2" type="ORF">FNJ87_07875</name>
</gene>
<accession>A0ABS0A4E6</accession>